<dbReference type="InterPro" id="IPR036778">
    <property type="entry name" value="OHCU_decarboxylase_sf"/>
</dbReference>
<dbReference type="EC" id="4.1.1.97" evidence="3"/>
<evidence type="ECO:0000256" key="4">
    <source>
        <dbReference type="ARBA" id="ARBA00022631"/>
    </source>
</evidence>
<dbReference type="RefSeq" id="WP_138176194.1">
    <property type="nucleotide sequence ID" value="NZ_BAAAGL010000001.1"/>
</dbReference>
<reference evidence="8 9" key="1">
    <citation type="submission" date="2018-12" db="EMBL/GenBank/DDBJ databases">
        <title>Complete Genome Sequence of Glutamicibacter creatinolyticus strain LGCM259,isolated from an abscess of a 12-year-old mare in Italy.</title>
        <authorList>
            <person name="Santos R.G."/>
            <person name="Silva A.L."/>
            <person name="Seyffert N."/>
            <person name="Castro T.L.P."/>
            <person name="Attili A.R."/>
            <person name="Rifici C."/>
            <person name="Mazzullo G."/>
            <person name="Brenig B."/>
            <person name="Venanzi F."/>
            <person name="Azevedo V."/>
        </authorList>
    </citation>
    <scope>NUCLEOTIDE SEQUENCE [LARGE SCALE GENOMIC DNA]</scope>
    <source>
        <strain evidence="8 9">LGCM 259</strain>
    </source>
</reference>
<organism evidence="8 9">
    <name type="scientific">Glutamicibacter creatinolyticus</name>
    <dbReference type="NCBI Taxonomy" id="162496"/>
    <lineage>
        <taxon>Bacteria</taxon>
        <taxon>Bacillati</taxon>
        <taxon>Actinomycetota</taxon>
        <taxon>Actinomycetes</taxon>
        <taxon>Micrococcales</taxon>
        <taxon>Micrococcaceae</taxon>
        <taxon>Glutamicibacter</taxon>
    </lineage>
</organism>
<dbReference type="PANTHER" id="PTHR43466:SF1">
    <property type="entry name" value="2-OXO-4-HYDROXY-4-CARBOXY-5-UREIDOIMIDAZOLINE DECARBOXYLASE-RELATED"/>
    <property type="match status" value="1"/>
</dbReference>
<dbReference type="GO" id="GO:0019628">
    <property type="term" value="P:urate catabolic process"/>
    <property type="evidence" value="ECO:0007669"/>
    <property type="project" value="TreeGrafter"/>
</dbReference>
<evidence type="ECO:0000256" key="6">
    <source>
        <dbReference type="ARBA" id="ARBA00023239"/>
    </source>
</evidence>
<sequence>MELAVFNSLDNSEAADVLRPCIDIDRWVNELIAARPFTDVSDLTQAAERSANPFTAQEIEAALAHHPRIGERAAGESAEAKLSRNEQAALNLDEDVNARLIEANRAYEERFSRVFLIRAAGRTTEEILAECQRRLGNDDDTELREVAEQLRAIAVLRLSNAVQN</sequence>
<proteinExistence type="predicted"/>
<dbReference type="NCBIfam" id="TIGR03180">
    <property type="entry name" value="UraD_2"/>
    <property type="match status" value="1"/>
</dbReference>
<dbReference type="InterPro" id="IPR017595">
    <property type="entry name" value="OHCU_decarboxylase-2"/>
</dbReference>
<accession>A0A5B7WZA6</accession>
<dbReference type="GO" id="GO:0051997">
    <property type="term" value="F:2-oxo-4-hydroxy-4-carboxy-5-ureidoimidazoline decarboxylase activity"/>
    <property type="evidence" value="ECO:0007669"/>
    <property type="project" value="UniProtKB-EC"/>
</dbReference>
<dbReference type="NCBIfam" id="NF010372">
    <property type="entry name" value="PRK13798.1"/>
    <property type="match status" value="1"/>
</dbReference>
<evidence type="ECO:0000256" key="3">
    <source>
        <dbReference type="ARBA" id="ARBA00012257"/>
    </source>
</evidence>
<dbReference type="SUPFAM" id="SSF158694">
    <property type="entry name" value="UraD-Like"/>
    <property type="match status" value="1"/>
</dbReference>
<evidence type="ECO:0000313" key="9">
    <source>
        <dbReference type="Proteomes" id="UP000307000"/>
    </source>
</evidence>
<dbReference type="Proteomes" id="UP000307000">
    <property type="component" value="Chromosome"/>
</dbReference>
<keyword evidence="5" id="KW-0210">Decarboxylase</keyword>
<evidence type="ECO:0000259" key="7">
    <source>
        <dbReference type="Pfam" id="PF09349"/>
    </source>
</evidence>
<dbReference type="InterPro" id="IPR018020">
    <property type="entry name" value="OHCU_decarboxylase"/>
</dbReference>
<keyword evidence="9" id="KW-1185">Reference proteome</keyword>
<evidence type="ECO:0000256" key="2">
    <source>
        <dbReference type="ARBA" id="ARBA00004754"/>
    </source>
</evidence>
<dbReference type="Pfam" id="PF09349">
    <property type="entry name" value="OHCU_decarbox"/>
    <property type="match status" value="1"/>
</dbReference>
<protein>
    <recommendedName>
        <fullName evidence="3">2-oxo-4-hydroxy-4-carboxy-5-ureidoimidazoline decarboxylase</fullName>
        <ecNumber evidence="3">4.1.1.97</ecNumber>
    </recommendedName>
</protein>
<keyword evidence="4" id="KW-0659">Purine metabolism</keyword>
<dbReference type="PANTHER" id="PTHR43466">
    <property type="entry name" value="2-OXO-4-HYDROXY-4-CARBOXY-5-UREIDOIMIDAZOLINE DECARBOXYLASE-RELATED"/>
    <property type="match status" value="1"/>
</dbReference>
<keyword evidence="6" id="KW-0456">Lyase</keyword>
<comment type="catalytic activity">
    <reaction evidence="1">
        <text>5-hydroxy-2-oxo-4-ureido-2,5-dihydro-1H-imidazole-5-carboxylate + H(+) = (S)-allantoin + CO2</text>
        <dbReference type="Rhea" id="RHEA:26301"/>
        <dbReference type="ChEBI" id="CHEBI:15378"/>
        <dbReference type="ChEBI" id="CHEBI:15678"/>
        <dbReference type="ChEBI" id="CHEBI:16526"/>
        <dbReference type="ChEBI" id="CHEBI:58639"/>
        <dbReference type="EC" id="4.1.1.97"/>
    </reaction>
</comment>
<dbReference type="Gene3D" id="1.10.3330.10">
    <property type="entry name" value="Oxo-4-hydroxy-4-carboxy-5-ureidoimidazoline decarboxylase"/>
    <property type="match status" value="1"/>
</dbReference>
<dbReference type="AlphaFoldDB" id="A0A5B7WZA6"/>
<name>A0A5B7WZA6_9MICC</name>
<dbReference type="KEGG" id="gcr:GcLGCM259_2796"/>
<evidence type="ECO:0000256" key="1">
    <source>
        <dbReference type="ARBA" id="ARBA00001163"/>
    </source>
</evidence>
<dbReference type="GO" id="GO:0006144">
    <property type="term" value="P:purine nucleobase metabolic process"/>
    <property type="evidence" value="ECO:0007669"/>
    <property type="project" value="UniProtKB-KW"/>
</dbReference>
<gene>
    <name evidence="8" type="ORF">GcLGCM259_2796</name>
</gene>
<dbReference type="EMBL" id="CP034412">
    <property type="protein sequence ID" value="QCY48503.1"/>
    <property type="molecule type" value="Genomic_DNA"/>
</dbReference>
<evidence type="ECO:0000313" key="8">
    <source>
        <dbReference type="EMBL" id="QCY48503.1"/>
    </source>
</evidence>
<comment type="pathway">
    <text evidence="2">Purine metabolism; urate degradation; (S)-allantoin from urate: step 3/3.</text>
</comment>
<feature type="domain" description="Oxo-4-hydroxy-4-carboxy-5-ureidoimidazoline decarboxylase" evidence="7">
    <location>
        <begin position="7"/>
        <end position="158"/>
    </location>
</feature>
<evidence type="ECO:0000256" key="5">
    <source>
        <dbReference type="ARBA" id="ARBA00022793"/>
    </source>
</evidence>